<feature type="region of interest" description="Disordered" evidence="1">
    <location>
        <begin position="1"/>
        <end position="27"/>
    </location>
</feature>
<comment type="caution">
    <text evidence="2">The sequence shown here is derived from an EMBL/GenBank/DDBJ whole genome shotgun (WGS) entry which is preliminary data.</text>
</comment>
<sequence>MATYSRQLLSRHKTTATYGGQEEGRESMLKVFPPRPNKMWETFHIVAYESYEKPGQYGDAQQTIQRFTDLEGAHAATVAKLNKGDKVRLEWDHNYVTRSENGGGESKYPERVITALEPVA</sequence>
<evidence type="ECO:0000313" key="3">
    <source>
        <dbReference type="Proteomes" id="UP000789595"/>
    </source>
</evidence>
<protein>
    <submittedName>
        <fullName evidence="2">Uncharacterized protein</fullName>
    </submittedName>
</protein>
<dbReference type="OrthoDB" id="6017153at2759"/>
<accession>A0A8J2SC18</accession>
<dbReference type="Proteomes" id="UP000789595">
    <property type="component" value="Unassembled WGS sequence"/>
</dbReference>
<keyword evidence="3" id="KW-1185">Reference proteome</keyword>
<dbReference type="EMBL" id="CAKKNE010000001">
    <property type="protein sequence ID" value="CAH0365689.1"/>
    <property type="molecule type" value="Genomic_DNA"/>
</dbReference>
<organism evidence="2 3">
    <name type="scientific">Pelagomonas calceolata</name>
    <dbReference type="NCBI Taxonomy" id="35677"/>
    <lineage>
        <taxon>Eukaryota</taxon>
        <taxon>Sar</taxon>
        <taxon>Stramenopiles</taxon>
        <taxon>Ochrophyta</taxon>
        <taxon>Pelagophyceae</taxon>
        <taxon>Pelagomonadales</taxon>
        <taxon>Pelagomonadaceae</taxon>
        <taxon>Pelagomonas</taxon>
    </lineage>
</organism>
<gene>
    <name evidence="2" type="ORF">PECAL_1P21390</name>
</gene>
<evidence type="ECO:0000256" key="1">
    <source>
        <dbReference type="SAM" id="MobiDB-lite"/>
    </source>
</evidence>
<evidence type="ECO:0000313" key="2">
    <source>
        <dbReference type="EMBL" id="CAH0365689.1"/>
    </source>
</evidence>
<name>A0A8J2SC18_9STRA</name>
<reference evidence="2" key="1">
    <citation type="submission" date="2021-11" db="EMBL/GenBank/DDBJ databases">
        <authorList>
            <consortium name="Genoscope - CEA"/>
            <person name="William W."/>
        </authorList>
    </citation>
    <scope>NUCLEOTIDE SEQUENCE</scope>
</reference>
<dbReference type="AlphaFoldDB" id="A0A8J2SC18"/>
<proteinExistence type="predicted"/>